<feature type="coiled-coil region" evidence="1">
    <location>
        <begin position="115"/>
        <end position="170"/>
    </location>
</feature>
<dbReference type="EMBL" id="PJNI01000002">
    <property type="protein sequence ID" value="PKR81535.1"/>
    <property type="molecule type" value="Genomic_DNA"/>
</dbReference>
<evidence type="ECO:0000313" key="2">
    <source>
        <dbReference type="EMBL" id="PKR81535.1"/>
    </source>
</evidence>
<comment type="caution">
    <text evidence="2">The sequence shown here is derived from an EMBL/GenBank/DDBJ whole genome shotgun (WGS) entry which is preliminary data.</text>
</comment>
<evidence type="ECO:0008006" key="4">
    <source>
        <dbReference type="Google" id="ProtNLM"/>
    </source>
</evidence>
<dbReference type="AlphaFoldDB" id="A0A2I0R4M9"/>
<accession>A0A2I0R4M9</accession>
<proteinExistence type="predicted"/>
<evidence type="ECO:0000256" key="1">
    <source>
        <dbReference type="SAM" id="Coils"/>
    </source>
</evidence>
<dbReference type="RefSeq" id="WP_101333549.1">
    <property type="nucleotide sequence ID" value="NZ_PJNI01000002.1"/>
</dbReference>
<sequence length="284" mass="33180">MRYLFLLSLVFVVFACKEEQTSTTEESTETTSKEVIELRNKVAQLELESNQKDSVLNEAISFFNEVQSNLAKINIKEEEIRVRSNNPELTNEDQEWILKEIQHINFLRKQNANTVNVLKKKIQDKDLRISELENMTDRLVMQIRARDEQIASLQRTLADLDMEYSELFDEYQEQVELALDVMKEMNTVHYAYGTLDELIDNQVLVREGGFIGIGKKTNIAEDLNQDYFQSMDKTKVKEITVVGKKPELVTDHPISSYEWKNNKLIILDADKFWRISNYLVITVK</sequence>
<dbReference type="PROSITE" id="PS51257">
    <property type="entry name" value="PROKAR_LIPOPROTEIN"/>
    <property type="match status" value="1"/>
</dbReference>
<gene>
    <name evidence="2" type="ORF">CW751_03135</name>
</gene>
<keyword evidence="3" id="KW-1185">Reference proteome</keyword>
<keyword evidence="1" id="KW-0175">Coiled coil</keyword>
<protein>
    <recommendedName>
        <fullName evidence="4">Chromosome partition protein Smc</fullName>
    </recommendedName>
</protein>
<evidence type="ECO:0000313" key="3">
    <source>
        <dbReference type="Proteomes" id="UP000236654"/>
    </source>
</evidence>
<name>A0A2I0R4M9_9FLAO</name>
<dbReference type="OrthoDB" id="597123at2"/>
<dbReference type="Proteomes" id="UP000236654">
    <property type="component" value="Unassembled WGS sequence"/>
</dbReference>
<organism evidence="2 3">
    <name type="scientific">Brumimicrobium salinarum</name>
    <dbReference type="NCBI Taxonomy" id="2058658"/>
    <lineage>
        <taxon>Bacteria</taxon>
        <taxon>Pseudomonadati</taxon>
        <taxon>Bacteroidota</taxon>
        <taxon>Flavobacteriia</taxon>
        <taxon>Flavobacteriales</taxon>
        <taxon>Crocinitomicaceae</taxon>
        <taxon>Brumimicrobium</taxon>
    </lineage>
</organism>
<reference evidence="2 3" key="1">
    <citation type="submission" date="2017-12" db="EMBL/GenBank/DDBJ databases">
        <title>The draft genome sequence of Brumimicrobium saltpan LHR20.</title>
        <authorList>
            <person name="Do Z.-J."/>
            <person name="Luo H.-R."/>
        </authorList>
    </citation>
    <scope>NUCLEOTIDE SEQUENCE [LARGE SCALE GENOMIC DNA]</scope>
    <source>
        <strain evidence="2 3">LHR20</strain>
    </source>
</reference>